<accession>A0A7S3FM69</accession>
<dbReference type="AlphaFoldDB" id="A0A7S3FM69"/>
<gene>
    <name evidence="4" type="ORF">HERI1096_LOCUS39064</name>
</gene>
<dbReference type="CDD" id="cd00051">
    <property type="entry name" value="EFh"/>
    <property type="match status" value="1"/>
</dbReference>
<proteinExistence type="predicted"/>
<dbReference type="InterPro" id="IPR011992">
    <property type="entry name" value="EF-hand-dom_pair"/>
</dbReference>
<reference evidence="4" key="1">
    <citation type="submission" date="2021-01" db="EMBL/GenBank/DDBJ databases">
        <authorList>
            <person name="Corre E."/>
            <person name="Pelletier E."/>
            <person name="Niang G."/>
            <person name="Scheremetjew M."/>
            <person name="Finn R."/>
            <person name="Kale V."/>
            <person name="Holt S."/>
            <person name="Cochrane G."/>
            <person name="Meng A."/>
            <person name="Brown T."/>
            <person name="Cohen L."/>
        </authorList>
    </citation>
    <scope>NUCLEOTIDE SEQUENCE</scope>
    <source>
        <strain evidence="4">CCMP281</strain>
    </source>
</reference>
<dbReference type="InterPro" id="IPR018247">
    <property type="entry name" value="EF_Hand_1_Ca_BS"/>
</dbReference>
<evidence type="ECO:0000313" key="4">
    <source>
        <dbReference type="EMBL" id="CAE0151660.1"/>
    </source>
</evidence>
<dbReference type="SUPFAM" id="SSF47473">
    <property type="entry name" value="EF-hand"/>
    <property type="match status" value="1"/>
</dbReference>
<dbReference type="Pfam" id="PF13499">
    <property type="entry name" value="EF-hand_7"/>
    <property type="match status" value="1"/>
</dbReference>
<evidence type="ECO:0000259" key="3">
    <source>
        <dbReference type="PROSITE" id="PS50222"/>
    </source>
</evidence>
<evidence type="ECO:0000256" key="2">
    <source>
        <dbReference type="SAM" id="MobiDB-lite"/>
    </source>
</evidence>
<dbReference type="Gene3D" id="1.10.238.10">
    <property type="entry name" value="EF-hand"/>
    <property type="match status" value="1"/>
</dbReference>
<evidence type="ECO:0000256" key="1">
    <source>
        <dbReference type="ARBA" id="ARBA00022837"/>
    </source>
</evidence>
<dbReference type="EMBL" id="HBHX01070691">
    <property type="protein sequence ID" value="CAE0151660.1"/>
    <property type="molecule type" value="Transcribed_RNA"/>
</dbReference>
<dbReference type="PROSITE" id="PS00018">
    <property type="entry name" value="EF_HAND_1"/>
    <property type="match status" value="1"/>
</dbReference>
<keyword evidence="1" id="KW-0106">Calcium</keyword>
<dbReference type="InterPro" id="IPR002048">
    <property type="entry name" value="EF_hand_dom"/>
</dbReference>
<dbReference type="GO" id="GO:0005509">
    <property type="term" value="F:calcium ion binding"/>
    <property type="evidence" value="ECO:0007669"/>
    <property type="project" value="InterPro"/>
</dbReference>
<dbReference type="PROSITE" id="PS50222">
    <property type="entry name" value="EF_HAND_2"/>
    <property type="match status" value="1"/>
</dbReference>
<organism evidence="4">
    <name type="scientific">Haptolina ericina</name>
    <dbReference type="NCBI Taxonomy" id="156174"/>
    <lineage>
        <taxon>Eukaryota</taxon>
        <taxon>Haptista</taxon>
        <taxon>Haptophyta</taxon>
        <taxon>Prymnesiophyceae</taxon>
        <taxon>Prymnesiales</taxon>
        <taxon>Prymnesiaceae</taxon>
        <taxon>Haptolina</taxon>
    </lineage>
</organism>
<feature type="domain" description="EF-hand" evidence="3">
    <location>
        <begin position="57"/>
        <end position="92"/>
    </location>
</feature>
<sequence length="121" mass="13767">MSHVEDNEGGETTTAEGAGKRRSTIRQLFALIDEKCVGSVTKEEATPLLISIFGEKEGNAFWSEMIKECDANGDGKIDEDEFADYYLTHVCKNMDRDQQATHLLSELERYQTKLMYRFGMM</sequence>
<name>A0A7S3FM69_9EUKA</name>
<protein>
    <recommendedName>
        <fullName evidence="3">EF-hand domain-containing protein</fullName>
    </recommendedName>
</protein>
<feature type="region of interest" description="Disordered" evidence="2">
    <location>
        <begin position="1"/>
        <end position="20"/>
    </location>
</feature>